<gene>
    <name evidence="3" type="primary">bphE</name>
    <name evidence="3" type="ORF">WYH_01866</name>
</gene>
<dbReference type="KEGG" id="aay:WYH_01866"/>
<dbReference type="GO" id="GO:0019380">
    <property type="term" value="P:3-phenylpropionate catabolic process"/>
    <property type="evidence" value="ECO:0007669"/>
    <property type="project" value="TreeGrafter"/>
</dbReference>
<dbReference type="SUPFAM" id="SSF54427">
    <property type="entry name" value="NTF2-like"/>
    <property type="match status" value="1"/>
</dbReference>
<comment type="similarity">
    <text evidence="1">Belongs to the bacterial ring-hydroxylating dioxygenase beta subunit family.</text>
</comment>
<keyword evidence="3" id="KW-0223">Dioxygenase</keyword>
<sequence>MLKDVGDKEYNAVCRFYFREARLFSQSNYREWIDAMVDREIHYWLPVFEDRYKNDRKAPPAFPPSIYDDDFEDLDSRICQLETNLARRLDPAPRIRHLITNIEAFETDVAGDIHALSNFLVCRNRREREQSILVGGREDLLRMTNEGLRLVRRRINIPQRVVLDSDLYFMM</sequence>
<dbReference type="PANTHER" id="PTHR41534">
    <property type="entry name" value="BLR3401 PROTEIN"/>
    <property type="match status" value="1"/>
</dbReference>
<reference evidence="3" key="1">
    <citation type="submission" date="2015-05" db="EMBL/GenBank/DDBJ databases">
        <title>The complete genome of Altererythrobacter atlanticus strain 26DY36.</title>
        <authorList>
            <person name="Wu Y.-H."/>
            <person name="Cheng H."/>
            <person name="Wu X.-W."/>
        </authorList>
    </citation>
    <scope>NUCLEOTIDE SEQUENCE [LARGE SCALE GENOMIC DNA]</scope>
    <source>
        <strain evidence="3">26DY36</strain>
    </source>
</reference>
<keyword evidence="2 3" id="KW-0560">Oxidoreductase</keyword>
<organism evidence="3 4">
    <name type="scientific">Croceibacterium atlanticum</name>
    <dbReference type="NCBI Taxonomy" id="1267766"/>
    <lineage>
        <taxon>Bacteria</taxon>
        <taxon>Pseudomonadati</taxon>
        <taxon>Pseudomonadota</taxon>
        <taxon>Alphaproteobacteria</taxon>
        <taxon>Sphingomonadales</taxon>
        <taxon>Erythrobacteraceae</taxon>
        <taxon>Croceibacterium</taxon>
    </lineage>
</organism>
<evidence type="ECO:0000256" key="1">
    <source>
        <dbReference type="ARBA" id="ARBA00009570"/>
    </source>
</evidence>
<dbReference type="InterPro" id="IPR032710">
    <property type="entry name" value="NTF2-like_dom_sf"/>
</dbReference>
<dbReference type="Proteomes" id="UP000034392">
    <property type="component" value="Chromosome"/>
</dbReference>
<dbReference type="GO" id="GO:0018687">
    <property type="term" value="F:biphenyl 2,3-dioxygenase activity"/>
    <property type="evidence" value="ECO:0007669"/>
    <property type="project" value="UniProtKB-EC"/>
</dbReference>
<dbReference type="AlphaFoldDB" id="A0A0F7KUI5"/>
<evidence type="ECO:0000313" key="3">
    <source>
        <dbReference type="EMBL" id="AKH42902.1"/>
    </source>
</evidence>
<accession>A0A0F7KUI5</accession>
<dbReference type="PANTHER" id="PTHR41534:SF2">
    <property type="entry name" value="3-PHENYLPROPIONATE_CINNAMIC ACID DIOXYGENASE SUBUNIT BETA"/>
    <property type="match status" value="1"/>
</dbReference>
<dbReference type="CDD" id="cd00667">
    <property type="entry name" value="ring_hydroxylating_dioxygenases_beta"/>
    <property type="match status" value="1"/>
</dbReference>
<evidence type="ECO:0000256" key="2">
    <source>
        <dbReference type="ARBA" id="ARBA00023002"/>
    </source>
</evidence>
<dbReference type="PATRIC" id="fig|1267766.3.peg.1886"/>
<dbReference type="InterPro" id="IPR000391">
    <property type="entry name" value="Rng_hydr_dOase-bsu"/>
</dbReference>
<dbReference type="Gene3D" id="3.10.450.50">
    <property type="match status" value="1"/>
</dbReference>
<evidence type="ECO:0000313" key="4">
    <source>
        <dbReference type="Proteomes" id="UP000034392"/>
    </source>
</evidence>
<dbReference type="EMBL" id="CP011452">
    <property type="protein sequence ID" value="AKH42902.1"/>
    <property type="molecule type" value="Genomic_DNA"/>
</dbReference>
<protein>
    <submittedName>
        <fullName evidence="3">Biphenyl dioxygenase subunit beta</fullName>
        <ecNumber evidence="3">1.14.12.18</ecNumber>
    </submittedName>
</protein>
<dbReference type="EC" id="1.14.12.18" evidence="3"/>
<dbReference type="STRING" id="1267766.WYH_01866"/>
<dbReference type="Pfam" id="PF00866">
    <property type="entry name" value="Ring_hydroxyl_B"/>
    <property type="match status" value="1"/>
</dbReference>
<keyword evidence="4" id="KW-1185">Reference proteome</keyword>
<proteinExistence type="inferred from homology"/>
<name>A0A0F7KUI5_9SPHN</name>